<dbReference type="CDD" id="cd01335">
    <property type="entry name" value="Radical_SAM"/>
    <property type="match status" value="1"/>
</dbReference>
<proteinExistence type="inferred from homology"/>
<keyword evidence="3" id="KW-0479">Metal-binding</keyword>
<dbReference type="InterPro" id="IPR023885">
    <property type="entry name" value="4Fe4S-binding_SPASM_dom"/>
</dbReference>
<dbReference type="Pfam" id="PF04055">
    <property type="entry name" value="Radical_SAM"/>
    <property type="match status" value="1"/>
</dbReference>
<comment type="caution">
    <text evidence="8">The sequence shown here is derived from an EMBL/GenBank/DDBJ whole genome shotgun (WGS) entry which is preliminary data.</text>
</comment>
<evidence type="ECO:0000256" key="4">
    <source>
        <dbReference type="ARBA" id="ARBA00023004"/>
    </source>
</evidence>
<evidence type="ECO:0000256" key="1">
    <source>
        <dbReference type="ARBA" id="ARBA00001966"/>
    </source>
</evidence>
<evidence type="ECO:0000256" key="2">
    <source>
        <dbReference type="ARBA" id="ARBA00022691"/>
    </source>
</evidence>
<keyword evidence="5" id="KW-0411">Iron-sulfur</keyword>
<dbReference type="InterPro" id="IPR007197">
    <property type="entry name" value="rSAM"/>
</dbReference>
<gene>
    <name evidence="8" type="ORF">SAMN05216495_11554</name>
</gene>
<dbReference type="EMBL" id="FNOP01000015">
    <property type="protein sequence ID" value="SDX18288.1"/>
    <property type="molecule type" value="Genomic_DNA"/>
</dbReference>
<protein>
    <recommendedName>
        <fullName evidence="7">Radical SAM core domain-containing protein</fullName>
    </recommendedName>
</protein>
<dbReference type="SUPFAM" id="SSF102114">
    <property type="entry name" value="Radical SAM enzymes"/>
    <property type="match status" value="1"/>
</dbReference>
<dbReference type="InterPro" id="IPR058240">
    <property type="entry name" value="rSAM_sf"/>
</dbReference>
<evidence type="ECO:0000259" key="7">
    <source>
        <dbReference type="PROSITE" id="PS51918"/>
    </source>
</evidence>
<dbReference type="Gene3D" id="3.20.20.70">
    <property type="entry name" value="Aldolase class I"/>
    <property type="match status" value="1"/>
</dbReference>
<dbReference type="InterPro" id="IPR023867">
    <property type="entry name" value="Sulphatase_maturase_rSAM"/>
</dbReference>
<dbReference type="SFLD" id="SFLDS00029">
    <property type="entry name" value="Radical_SAM"/>
    <property type="match status" value="1"/>
</dbReference>
<organism evidence="8 9">
    <name type="scientific">Acidaminococcus fermentans</name>
    <dbReference type="NCBI Taxonomy" id="905"/>
    <lineage>
        <taxon>Bacteria</taxon>
        <taxon>Bacillati</taxon>
        <taxon>Bacillota</taxon>
        <taxon>Negativicutes</taxon>
        <taxon>Acidaminococcales</taxon>
        <taxon>Acidaminococcaceae</taxon>
        <taxon>Acidaminococcus</taxon>
    </lineage>
</organism>
<keyword evidence="2" id="KW-0949">S-adenosyl-L-methionine</keyword>
<dbReference type="SFLD" id="SFLDG01067">
    <property type="entry name" value="SPASM/twitch_domain_containing"/>
    <property type="match status" value="1"/>
</dbReference>
<dbReference type="GO" id="GO:0046872">
    <property type="term" value="F:metal ion binding"/>
    <property type="evidence" value="ECO:0007669"/>
    <property type="project" value="UniProtKB-KW"/>
</dbReference>
<dbReference type="InterPro" id="IPR013785">
    <property type="entry name" value="Aldolase_TIM"/>
</dbReference>
<comment type="cofactor">
    <cofactor evidence="1">
        <name>[4Fe-4S] cluster</name>
        <dbReference type="ChEBI" id="CHEBI:49883"/>
    </cofactor>
</comment>
<dbReference type="PANTHER" id="PTHR43273">
    <property type="entry name" value="ANAEROBIC SULFATASE-MATURATING ENZYME HOMOLOG ASLB-RELATED"/>
    <property type="match status" value="1"/>
</dbReference>
<evidence type="ECO:0000313" key="9">
    <source>
        <dbReference type="Proteomes" id="UP000182379"/>
    </source>
</evidence>
<dbReference type="GO" id="GO:0016491">
    <property type="term" value="F:oxidoreductase activity"/>
    <property type="evidence" value="ECO:0007669"/>
    <property type="project" value="InterPro"/>
</dbReference>
<evidence type="ECO:0000256" key="5">
    <source>
        <dbReference type="ARBA" id="ARBA00023014"/>
    </source>
</evidence>
<name>A0A1H2ZMU0_ACIFE</name>
<reference evidence="8 9" key="1">
    <citation type="submission" date="2016-10" db="EMBL/GenBank/DDBJ databases">
        <authorList>
            <person name="Varghese N."/>
            <person name="Submissions S."/>
        </authorList>
    </citation>
    <scope>NUCLEOTIDE SEQUENCE [LARGE SCALE GENOMIC DNA]</scope>
    <source>
        <strain evidence="8 9">WCC6</strain>
    </source>
</reference>
<evidence type="ECO:0000313" key="8">
    <source>
        <dbReference type="EMBL" id="SDX18288.1"/>
    </source>
</evidence>
<dbReference type="RefSeq" id="WP_074707606.1">
    <property type="nucleotide sequence ID" value="NZ_FNOP01000015.1"/>
</dbReference>
<dbReference type="AlphaFoldDB" id="A0A1H2ZMU0"/>
<dbReference type="PANTHER" id="PTHR43273:SF3">
    <property type="entry name" value="ANAEROBIC SULFATASE-MATURATING ENZYME HOMOLOG ASLB-RELATED"/>
    <property type="match status" value="1"/>
</dbReference>
<dbReference type="PROSITE" id="PS51918">
    <property type="entry name" value="RADICAL_SAM"/>
    <property type="match status" value="1"/>
</dbReference>
<feature type="domain" description="Radical SAM core" evidence="7">
    <location>
        <begin position="5"/>
        <end position="217"/>
    </location>
</feature>
<dbReference type="Proteomes" id="UP000182379">
    <property type="component" value="Unassembled WGS sequence"/>
</dbReference>
<keyword evidence="4" id="KW-0408">Iron</keyword>
<dbReference type="NCBIfam" id="TIGR04085">
    <property type="entry name" value="rSAM_more_4Fe4S"/>
    <property type="match status" value="1"/>
</dbReference>
<evidence type="ECO:0000256" key="6">
    <source>
        <dbReference type="ARBA" id="ARBA00023601"/>
    </source>
</evidence>
<evidence type="ECO:0000256" key="3">
    <source>
        <dbReference type="ARBA" id="ARBA00022723"/>
    </source>
</evidence>
<comment type="similarity">
    <text evidence="6">Belongs to the radical SAM superfamily. Anaerobic sulfatase-maturating enzyme family.</text>
</comment>
<dbReference type="GO" id="GO:0051536">
    <property type="term" value="F:iron-sulfur cluster binding"/>
    <property type="evidence" value="ECO:0007669"/>
    <property type="project" value="UniProtKB-KW"/>
</dbReference>
<sequence length="373" mass="42873">MKYVRRNINTVFLMLGNSCNMNCAYCLQHPLVHKALTREVNPEIYDFLEEVINENTRSLHLQFYGGEPLLYFGTIQEVVAAVKQRKLPMTFGIITNGRALTDEMVRFFNAQNFTVCVSWDGPHVKETRGYDVFSVPEIRERILALEHLCLSAVLSAKAYPREVLQAFQQISEEYSAIHGYQIAVNLDEIMDTGLPKKDLLAIDYGRVAREMKEMTLRFLDGFGKRVPLERYTEEAYIRQLFHALKEFYLTGKGKWNRYTAACGNGLTVLNLDLQGNLYPCHNTSRKVGTIRDGYFSYLQRILAGDHTREHRKECLSCTALAFCQGGCKLVGDKARKESYCRLKRAVFTPVLMAIQQYGQKLLEKNHGKERNHQ</sequence>
<accession>A0A1H2ZMU0</accession>